<evidence type="ECO:0000313" key="4">
    <source>
        <dbReference type="EMBL" id="KAA8538010.1"/>
    </source>
</evidence>
<gene>
    <name evidence="4" type="ORF">F0562_027410</name>
</gene>
<dbReference type="GO" id="GO:0045087">
    <property type="term" value="P:innate immune response"/>
    <property type="evidence" value="ECO:0007669"/>
    <property type="project" value="InterPro"/>
</dbReference>
<keyword evidence="5" id="KW-1185">Reference proteome</keyword>
<feature type="compositionally biased region" description="Low complexity" evidence="3">
    <location>
        <begin position="66"/>
        <end position="85"/>
    </location>
</feature>
<reference evidence="4 5" key="1">
    <citation type="submission" date="2019-09" db="EMBL/GenBank/DDBJ databases">
        <title>A chromosome-level genome assembly of the Chinese tupelo Nyssa sinensis.</title>
        <authorList>
            <person name="Yang X."/>
            <person name="Kang M."/>
            <person name="Yang Y."/>
            <person name="Xiong H."/>
            <person name="Wang M."/>
            <person name="Zhang Z."/>
            <person name="Wang Z."/>
            <person name="Wu H."/>
            <person name="Ma T."/>
            <person name="Liu J."/>
            <person name="Xi Z."/>
        </authorList>
    </citation>
    <scope>NUCLEOTIDE SEQUENCE [LARGE SCALE GENOMIC DNA]</scope>
    <source>
        <strain evidence="4">J267</strain>
        <tissue evidence="4">Leaf</tissue>
    </source>
</reference>
<dbReference type="InterPro" id="IPR035176">
    <property type="entry name" value="PEP"/>
</dbReference>
<dbReference type="PANTHER" id="PTHR35771">
    <property type="entry name" value="TRANSMEMBRANE PROTEIN-RELATED"/>
    <property type="match status" value="1"/>
</dbReference>
<proteinExistence type="inferred from homology"/>
<dbReference type="OrthoDB" id="1306367at2759"/>
<keyword evidence="2" id="KW-0611">Plant defense</keyword>
<name>A0A5J5B5X6_9ASTE</name>
<accession>A0A5J5B5X6</accession>
<dbReference type="Proteomes" id="UP000325577">
    <property type="component" value="Linkage Group LG15"/>
</dbReference>
<organism evidence="4 5">
    <name type="scientific">Nyssa sinensis</name>
    <dbReference type="NCBI Taxonomy" id="561372"/>
    <lineage>
        <taxon>Eukaryota</taxon>
        <taxon>Viridiplantae</taxon>
        <taxon>Streptophyta</taxon>
        <taxon>Embryophyta</taxon>
        <taxon>Tracheophyta</taxon>
        <taxon>Spermatophyta</taxon>
        <taxon>Magnoliopsida</taxon>
        <taxon>eudicotyledons</taxon>
        <taxon>Gunneridae</taxon>
        <taxon>Pentapetalae</taxon>
        <taxon>asterids</taxon>
        <taxon>Cornales</taxon>
        <taxon>Nyssaceae</taxon>
        <taxon>Nyssa</taxon>
    </lineage>
</organism>
<evidence type="ECO:0000256" key="1">
    <source>
        <dbReference type="ARBA" id="ARBA00011021"/>
    </source>
</evidence>
<dbReference type="AlphaFoldDB" id="A0A5J5B5X6"/>
<comment type="similarity">
    <text evidence="1">Belongs to the brassicaceae elicitor peptide family.</text>
</comment>
<evidence type="ECO:0000256" key="2">
    <source>
        <dbReference type="ARBA" id="ARBA00022821"/>
    </source>
</evidence>
<sequence>MEEKSEKEVVERAVVYFSYNPCHFLEEALRSILKCLGFESTRPGESSNSEPKDNKGEATDPPPTTDPSIDPPSATDPAADPPSTSEEAARASIRNPRPPINSGGGPQTNSNPS</sequence>
<evidence type="ECO:0000256" key="3">
    <source>
        <dbReference type="SAM" id="MobiDB-lite"/>
    </source>
</evidence>
<evidence type="ECO:0000313" key="5">
    <source>
        <dbReference type="Proteomes" id="UP000325577"/>
    </source>
</evidence>
<dbReference type="EMBL" id="CM018038">
    <property type="protein sequence ID" value="KAA8538010.1"/>
    <property type="molecule type" value="Genomic_DNA"/>
</dbReference>
<protein>
    <submittedName>
        <fullName evidence="4">Uncharacterized protein</fullName>
    </submittedName>
</protein>
<dbReference type="PANTHER" id="PTHR35771:SF2">
    <property type="entry name" value="ELICITOR PEPTIDE 6"/>
    <property type="match status" value="1"/>
</dbReference>
<feature type="region of interest" description="Disordered" evidence="3">
    <location>
        <begin position="39"/>
        <end position="113"/>
    </location>
</feature>
<dbReference type="Pfam" id="PF17232">
    <property type="entry name" value="Pep1_7"/>
    <property type="match status" value="1"/>
</dbReference>